<dbReference type="KEGG" id="oyw:OdinLCB4_005335"/>
<protein>
    <recommendedName>
        <fullName evidence="3 5">Citrate synthase</fullName>
        <ecNumber evidence="3">2.3.3.16</ecNumber>
    </recommendedName>
</protein>
<dbReference type="InterPro" id="IPR024176">
    <property type="entry name" value="Citrate_synthase_bac-typ"/>
</dbReference>
<reference evidence="6" key="2">
    <citation type="journal article" date="2022" name="Nat. Microbiol.">
        <title>A closed Candidatus Odinarchaeum chromosome exposes Asgard archaeal viruses.</title>
        <authorList>
            <person name="Tamarit D."/>
            <person name="Caceres E.F."/>
            <person name="Krupovic M."/>
            <person name="Nijland R."/>
            <person name="Eme L."/>
            <person name="Robinson N.P."/>
            <person name="Ettema T.J.G."/>
        </authorList>
    </citation>
    <scope>NUCLEOTIDE SEQUENCE</scope>
    <source>
        <strain evidence="6">LCB_4</strain>
    </source>
</reference>
<dbReference type="AlphaFoldDB" id="A0AAF0IA52"/>
<comment type="similarity">
    <text evidence="1 3 5">Belongs to the citrate synthase family.</text>
</comment>
<dbReference type="EC" id="2.3.3.16" evidence="3"/>
<evidence type="ECO:0000256" key="2">
    <source>
        <dbReference type="ARBA" id="ARBA00022679"/>
    </source>
</evidence>
<gene>
    <name evidence="6" type="ORF">OdinLCB4_005335</name>
</gene>
<evidence type="ECO:0000313" key="7">
    <source>
        <dbReference type="Proteomes" id="UP000186851"/>
    </source>
</evidence>
<dbReference type="PANTHER" id="PTHR11739">
    <property type="entry name" value="CITRATE SYNTHASE"/>
    <property type="match status" value="1"/>
</dbReference>
<comment type="catalytic activity">
    <reaction evidence="3">
        <text>oxaloacetate + acetyl-CoA + H2O = citrate + CoA + H(+)</text>
        <dbReference type="Rhea" id="RHEA:16845"/>
        <dbReference type="ChEBI" id="CHEBI:15377"/>
        <dbReference type="ChEBI" id="CHEBI:15378"/>
        <dbReference type="ChEBI" id="CHEBI:16452"/>
        <dbReference type="ChEBI" id="CHEBI:16947"/>
        <dbReference type="ChEBI" id="CHEBI:57287"/>
        <dbReference type="ChEBI" id="CHEBI:57288"/>
        <dbReference type="EC" id="2.3.3.16"/>
    </reaction>
</comment>
<dbReference type="GO" id="GO:0005975">
    <property type="term" value="P:carbohydrate metabolic process"/>
    <property type="evidence" value="ECO:0007669"/>
    <property type="project" value="TreeGrafter"/>
</dbReference>
<dbReference type="EMBL" id="CP091871">
    <property type="protein sequence ID" value="WEU39893.1"/>
    <property type="molecule type" value="Genomic_DNA"/>
</dbReference>
<dbReference type="InterPro" id="IPR002020">
    <property type="entry name" value="Citrate_synthase"/>
</dbReference>
<dbReference type="GO" id="GO:0006099">
    <property type="term" value="P:tricarboxylic acid cycle"/>
    <property type="evidence" value="ECO:0007669"/>
    <property type="project" value="InterPro"/>
</dbReference>
<dbReference type="InterPro" id="IPR016142">
    <property type="entry name" value="Citrate_synth-like_lrg_a-sub"/>
</dbReference>
<accession>A0AAF0IA52</accession>
<proteinExistence type="inferred from homology"/>
<evidence type="ECO:0000256" key="1">
    <source>
        <dbReference type="ARBA" id="ARBA00010566"/>
    </source>
</evidence>
<dbReference type="Pfam" id="PF00285">
    <property type="entry name" value="Citrate_synt"/>
    <property type="match status" value="1"/>
</dbReference>
<evidence type="ECO:0000313" key="6">
    <source>
        <dbReference type="EMBL" id="WEU39893.1"/>
    </source>
</evidence>
<keyword evidence="2 3" id="KW-0808">Transferase</keyword>
<feature type="active site" evidence="4">
    <location>
        <position position="320"/>
    </location>
</feature>
<evidence type="ECO:0000256" key="5">
    <source>
        <dbReference type="RuleBase" id="RU000441"/>
    </source>
</evidence>
<dbReference type="Gene3D" id="1.10.580.10">
    <property type="entry name" value="Citrate Synthase, domain 1"/>
    <property type="match status" value="1"/>
</dbReference>
<reference evidence="6" key="1">
    <citation type="journal article" date="2017" name="Nature">
        <title>Asgard archaea illuminate the origin of eukaryotic cellular complexity.</title>
        <authorList>
            <person name="Zaremba-Niedzwiedzka K."/>
            <person name="Caceres E.F."/>
            <person name="Saw J.H."/>
            <person name="Backstrom D."/>
            <person name="Juzokaite L."/>
            <person name="Vancaester E."/>
            <person name="Seitz K.W."/>
            <person name="Anantharaman K."/>
            <person name="Starnawski P."/>
            <person name="Kjeldsen K.U."/>
            <person name="Scott M.B."/>
            <person name="Nunoura T."/>
            <person name="Banfield J.F."/>
            <person name="Schramm A."/>
            <person name="Baker B.J."/>
            <person name="Spang A."/>
            <person name="Ettema T.J.G."/>
        </authorList>
    </citation>
    <scope>NUCLEOTIDE SEQUENCE</scope>
    <source>
        <strain evidence="6">LCB_4</strain>
    </source>
</reference>
<dbReference type="Proteomes" id="UP000186851">
    <property type="component" value="Chromosome"/>
</dbReference>
<dbReference type="PANTHER" id="PTHR11739:SF4">
    <property type="entry name" value="CITRATE SYNTHASE, PEROXISOMAL"/>
    <property type="match status" value="1"/>
</dbReference>
<dbReference type="PRINTS" id="PR00143">
    <property type="entry name" value="CITRTSNTHASE"/>
</dbReference>
<evidence type="ECO:0000256" key="3">
    <source>
        <dbReference type="PIRNR" id="PIRNR001369"/>
    </source>
</evidence>
<evidence type="ECO:0000256" key="4">
    <source>
        <dbReference type="PIRSR" id="PIRSR001369-1"/>
    </source>
</evidence>
<dbReference type="GO" id="GO:0036440">
    <property type="term" value="F:citrate synthase activity"/>
    <property type="evidence" value="ECO:0007669"/>
    <property type="project" value="UniProtKB-EC"/>
</dbReference>
<dbReference type="InterPro" id="IPR016143">
    <property type="entry name" value="Citrate_synth-like_sm_a-sub"/>
</dbReference>
<dbReference type="Gene3D" id="1.10.230.10">
    <property type="entry name" value="Cytochrome P450-Terp, domain 2"/>
    <property type="match status" value="1"/>
</dbReference>
<name>A0AAF0IA52_ODILC</name>
<dbReference type="InterPro" id="IPR036969">
    <property type="entry name" value="Citrate_synthase_sf"/>
</dbReference>
<dbReference type="PIRSF" id="PIRSF001369">
    <property type="entry name" value="Citrate_synth"/>
    <property type="match status" value="1"/>
</dbReference>
<feature type="active site" evidence="4">
    <location>
        <position position="263"/>
    </location>
</feature>
<dbReference type="SUPFAM" id="SSF48256">
    <property type="entry name" value="Citrate synthase"/>
    <property type="match status" value="1"/>
</dbReference>
<organism evidence="6 7">
    <name type="scientific">Odinarchaeota yellowstonii (strain LCB_4)</name>
    <dbReference type="NCBI Taxonomy" id="1841599"/>
    <lineage>
        <taxon>Archaea</taxon>
        <taxon>Promethearchaeati</taxon>
        <taxon>Candidatus Odinarchaeota</taxon>
        <taxon>Candidatus Odinarchaeia</taxon>
        <taxon>Candidatus Odinarchaeales</taxon>
        <taxon>Candidatus Odinarchaeaceae</taxon>
        <taxon>Candidatus Odinarchaeum</taxon>
    </lineage>
</organism>
<sequence length="394" mass="44875">MADQVNAKDTGLRGVYVANTGISMIDETAGKLFYRGYLVNTLTRYSTYEETAYLIMHGKLPLKEELEKFSLNLKAERKIPGEVLKFMMQIPKESPPMDVLQSTISILAHYDPDIYDQSKEAHYRQSIRIIAKIPTVIAAWDRIRKNMSVVEPNSSLSHTDNFLYMLFGERASPNIEKCFDIAMIAHAEHSFNASTFAARIVASTNAHVYAAIVAAVGALSGDLHGGACYQVMKNLKEIGSPDKVEQWVINQLANNKKISGMGHAVYKTVDPRVRILDKCIRLLTENKEDYQYYKMIKLIEKYTRREFKKLKGMNIYPNVDLYSAVLYNLIGIDYDLYPALFALSRSVGWCTHIIEQKYPDPPLKPVLYRPLADYKGLYYGPNGGRYIPINKRRN</sequence>